<dbReference type="EMBL" id="AP022325">
    <property type="protein sequence ID" value="BBU47727.1"/>
    <property type="molecule type" value="Genomic_DNA"/>
</dbReference>
<dbReference type="Proteomes" id="UP000464317">
    <property type="component" value="Chromosome"/>
</dbReference>
<keyword evidence="1" id="KW-0812">Transmembrane</keyword>
<organism evidence="2 3">
    <name type="scientific">Mycoplasmopsis felis</name>
    <dbReference type="NCBI Taxonomy" id="33923"/>
    <lineage>
        <taxon>Bacteria</taxon>
        <taxon>Bacillati</taxon>
        <taxon>Mycoplasmatota</taxon>
        <taxon>Mycoplasmoidales</taxon>
        <taxon>Metamycoplasmataceae</taxon>
        <taxon>Mycoplasmopsis</taxon>
    </lineage>
</organism>
<accession>A0A809S0U9</accession>
<keyword evidence="3" id="KW-1185">Reference proteome</keyword>
<sequence length="163" mass="19037">MKVYFKWILVGIFLIFITGFTTYFFISSQQKITTVDKFKSKRYIVKGAFDQPGIHISDKKLTYRELFFLTQLKSDADISDFNLDDIAIENQEIYVPYKNLILYWNSLRSANELISFGLSNKYAKLIMDYKEKNEGVPSWNDILKISGIGVKTIEKLQSFLILE</sequence>
<dbReference type="GeneID" id="89496654"/>
<evidence type="ECO:0000313" key="2">
    <source>
        <dbReference type="EMBL" id="BBU47727.1"/>
    </source>
</evidence>
<reference evidence="2 3" key="1">
    <citation type="submission" date="2020-01" db="EMBL/GenBank/DDBJ databases">
        <title>Complete genome sequence of Mycoplasma felis strain Myco-2.</title>
        <authorList>
            <person name="Kinoshita Y."/>
            <person name="Niwa H."/>
            <person name="Uchida-Fujii E."/>
            <person name="Nukada T."/>
        </authorList>
    </citation>
    <scope>NUCLEOTIDE SEQUENCE [LARGE SCALE GENOMIC DNA]</scope>
    <source>
        <strain evidence="2 3">Myco-2</strain>
    </source>
</reference>
<dbReference type="SUPFAM" id="SSF47781">
    <property type="entry name" value="RuvA domain 2-like"/>
    <property type="match status" value="1"/>
</dbReference>
<protein>
    <recommendedName>
        <fullName evidence="4">Competence protein ComEA</fullName>
    </recommendedName>
</protein>
<gene>
    <name evidence="2" type="ORF">JPM2_4200</name>
</gene>
<dbReference type="AlphaFoldDB" id="A0A809S0U9"/>
<proteinExistence type="predicted"/>
<evidence type="ECO:0000313" key="3">
    <source>
        <dbReference type="Proteomes" id="UP000464317"/>
    </source>
</evidence>
<feature type="transmembrane region" description="Helical" evidence="1">
    <location>
        <begin position="7"/>
        <end position="26"/>
    </location>
</feature>
<evidence type="ECO:0008006" key="4">
    <source>
        <dbReference type="Google" id="ProtNLM"/>
    </source>
</evidence>
<dbReference type="Pfam" id="PF12836">
    <property type="entry name" value="HHH_3"/>
    <property type="match status" value="1"/>
</dbReference>
<dbReference type="Gene3D" id="1.10.150.310">
    <property type="entry name" value="Tex RuvX-like domain-like"/>
    <property type="match status" value="1"/>
</dbReference>
<dbReference type="KEGG" id="mfel:JPM2_4200"/>
<keyword evidence="1" id="KW-0472">Membrane</keyword>
<keyword evidence="1" id="KW-1133">Transmembrane helix</keyword>
<name>A0A809S0U9_9BACT</name>
<dbReference type="NCBIfam" id="NF045978">
    <property type="entry name" value="ComEA_MAG0490"/>
    <property type="match status" value="1"/>
</dbReference>
<evidence type="ECO:0000256" key="1">
    <source>
        <dbReference type="SAM" id="Phobius"/>
    </source>
</evidence>
<dbReference type="RefSeq" id="WP_161553182.1">
    <property type="nucleotide sequence ID" value="NZ_AP022325.1"/>
</dbReference>
<dbReference type="InterPro" id="IPR010994">
    <property type="entry name" value="RuvA_2-like"/>
</dbReference>